<feature type="region of interest" description="Disordered" evidence="1">
    <location>
        <begin position="551"/>
        <end position="687"/>
    </location>
</feature>
<name>A0AAF0Y5V9_9TREE</name>
<dbReference type="AlphaFoldDB" id="A0AAF0Y5V9"/>
<gene>
    <name evidence="3" type="ORF">LOC62_02G002194</name>
</gene>
<feature type="compositionally biased region" description="Low complexity" evidence="1">
    <location>
        <begin position="185"/>
        <end position="201"/>
    </location>
</feature>
<keyword evidence="4" id="KW-1185">Reference proteome</keyword>
<feature type="transmembrane region" description="Helical" evidence="2">
    <location>
        <begin position="39"/>
        <end position="59"/>
    </location>
</feature>
<keyword evidence="2" id="KW-0812">Transmembrane</keyword>
<evidence type="ECO:0000256" key="1">
    <source>
        <dbReference type="SAM" id="MobiDB-lite"/>
    </source>
</evidence>
<accession>A0AAF0Y5V9</accession>
<feature type="compositionally biased region" description="Basic residues" evidence="1">
    <location>
        <begin position="314"/>
        <end position="323"/>
    </location>
</feature>
<feature type="compositionally biased region" description="Low complexity" evidence="1">
    <location>
        <begin position="722"/>
        <end position="736"/>
    </location>
</feature>
<reference evidence="3" key="1">
    <citation type="submission" date="2023-10" db="EMBL/GenBank/DDBJ databases">
        <authorList>
            <person name="Noh H."/>
        </authorList>
    </citation>
    <scope>NUCLEOTIDE SEQUENCE</scope>
    <source>
        <strain evidence="3">DUCC4014</strain>
    </source>
</reference>
<dbReference type="EMBL" id="CP086715">
    <property type="protein sequence ID" value="WOO78654.1"/>
    <property type="molecule type" value="Genomic_DNA"/>
</dbReference>
<feature type="region of interest" description="Disordered" evidence="1">
    <location>
        <begin position="268"/>
        <end position="289"/>
    </location>
</feature>
<feature type="compositionally biased region" description="Basic and acidic residues" evidence="1">
    <location>
        <begin position="115"/>
        <end position="125"/>
    </location>
</feature>
<feature type="region of interest" description="Disordered" evidence="1">
    <location>
        <begin position="79"/>
        <end position="231"/>
    </location>
</feature>
<feature type="region of interest" description="Disordered" evidence="1">
    <location>
        <begin position="706"/>
        <end position="739"/>
    </location>
</feature>
<feature type="compositionally biased region" description="Low complexity" evidence="1">
    <location>
        <begin position="599"/>
        <end position="614"/>
    </location>
</feature>
<feature type="compositionally biased region" description="Polar residues" evidence="1">
    <location>
        <begin position="139"/>
        <end position="159"/>
    </location>
</feature>
<dbReference type="Proteomes" id="UP000827549">
    <property type="component" value="Chromosome 2"/>
</dbReference>
<sequence>MTTRRARNTRIPIHTAAMPPSSTQRGVVSSHTFTLIATWRGQLLVCTVVLVFGAIYFVIREPIRQWRRRQRERRSKALTEELLAMDSKDRSATGDDRDRAGPSSASSSALATQKSARERGRERRKELKKRKSAAVLKGNCSTTSNVGESSVATNSSIESSPRLGPISDPAGGVAPLEHDGGQAGPSTAQPAAQSRAQASTPFTVSLESSQSEEEPSPSPQASAYSEEVSPDLSLAAQTSRLKAAPLPLAESAALPNLVPLDIDISTDGDEAWDQPDTYGRRPQHSRLSSRLSSAYSVITEDTYLHPQPSALPAAKKKKRKSKARSGSDGVRTPDSVHAPMLANHRSVVNLSSDDLSSPPTLHSLSLSSAPGSPPTPRRRPRHASLAGLPMSPALDVLLDNHERTIDSLRAEIGHAKAEESKARDDEVRAREELRRSRATEDRVRSDYERARKARDRAEADSRRLEADLLVMRSRFETLTHMYQAVCSRLRDIELAAVSQDNGQSSQAHLQLPTQFGTPYMTYSPAAGAGGGGYFQFANGNPPVYPSPLPPHYGMQPHTPYTHQRRGENSTGNADMLAGPLTPGHLSPMPMGMGNATPMSQLSSPYPSEMSSSLPASANTPARSSTNDGSSESQLSASELRRLHIASSVLKKKSKPNLKSTGDDSNSSNGGQLAAATNEQTQQEADEDGDKQVAGLGIMALDKVQSTFPSVNGTRERTRGKGASNNSSCSSMSSDASSPPPGRHILITPSNADVFPSNGLSPLTLTGTPSTIKAIHEDDSEDGNVFEHDVDDRAVRAKQNTVVPQQHDLQAINRDGDYTPMFASLAHTPEQLAEIARMREQAIRDRERRTRARSASSNDL</sequence>
<evidence type="ECO:0000313" key="3">
    <source>
        <dbReference type="EMBL" id="WOO78654.1"/>
    </source>
</evidence>
<feature type="compositionally biased region" description="Basic and acidic residues" evidence="1">
    <location>
        <begin position="86"/>
        <end position="100"/>
    </location>
</feature>
<feature type="region of interest" description="Disordered" evidence="1">
    <location>
        <begin position="306"/>
        <end position="386"/>
    </location>
</feature>
<feature type="region of interest" description="Disordered" evidence="1">
    <location>
        <begin position="1"/>
        <end position="25"/>
    </location>
</feature>
<dbReference type="RefSeq" id="XP_062624686.1">
    <property type="nucleotide sequence ID" value="XM_062768702.1"/>
</dbReference>
<feature type="region of interest" description="Disordered" evidence="1">
    <location>
        <begin position="839"/>
        <end position="859"/>
    </location>
</feature>
<dbReference type="GeneID" id="87805442"/>
<evidence type="ECO:0000313" key="4">
    <source>
        <dbReference type="Proteomes" id="UP000827549"/>
    </source>
</evidence>
<organism evidence="3 4">
    <name type="scientific">Vanrija pseudolonga</name>
    <dbReference type="NCBI Taxonomy" id="143232"/>
    <lineage>
        <taxon>Eukaryota</taxon>
        <taxon>Fungi</taxon>
        <taxon>Dikarya</taxon>
        <taxon>Basidiomycota</taxon>
        <taxon>Agaricomycotina</taxon>
        <taxon>Tremellomycetes</taxon>
        <taxon>Trichosporonales</taxon>
        <taxon>Trichosporonaceae</taxon>
        <taxon>Vanrija</taxon>
    </lineage>
</organism>
<keyword evidence="2" id="KW-0472">Membrane</keyword>
<feature type="compositionally biased region" description="Low complexity" evidence="1">
    <location>
        <begin position="101"/>
        <end position="114"/>
    </location>
</feature>
<feature type="compositionally biased region" description="Polar residues" evidence="1">
    <location>
        <begin position="615"/>
        <end position="636"/>
    </location>
</feature>
<feature type="region of interest" description="Disordered" evidence="1">
    <location>
        <begin position="415"/>
        <end position="444"/>
    </location>
</feature>
<protein>
    <submittedName>
        <fullName evidence="3">Uncharacterized protein</fullName>
    </submittedName>
</protein>
<evidence type="ECO:0000256" key="2">
    <source>
        <dbReference type="SAM" id="Phobius"/>
    </source>
</evidence>
<proteinExistence type="predicted"/>
<feature type="compositionally biased region" description="Low complexity" evidence="1">
    <location>
        <begin position="350"/>
        <end position="370"/>
    </location>
</feature>
<feature type="compositionally biased region" description="Low complexity" evidence="1">
    <location>
        <begin position="662"/>
        <end position="682"/>
    </location>
</feature>
<keyword evidence="2" id="KW-1133">Transmembrane helix</keyword>